<accession>A0A1H6PZT2</accession>
<dbReference type="EMBL" id="CP017555">
    <property type="protein sequence ID" value="AOW02904.1"/>
    <property type="molecule type" value="Genomic_DNA"/>
</dbReference>
<sequence>MLDNISQACIDVLNITNGLTVKQMIHSIESNYPTVDLSPNPSILVAARINSYIRRLELGQLDTDSTFVQKKLSDNHPKRMIYTIIDRPEPEEIERERREREKEKERKRERAGGRDTADATSNKRRRSSNESINTNSEEAEEEEVSPIQSTFPSPSSPLYMTSPQRYSFHLPSDDDLSSLDDSDDEESRLEVSSTAATTPINQDDEDEQEEIKMAPIMTHVTPKQRGLDQTLAPSPDLSLDITKLFNPYYDTLKEPHHAGIGHLGWINDEEDVGCPEEMSLGDLEEWVR</sequence>
<evidence type="ECO:0000256" key="1">
    <source>
        <dbReference type="SAM" id="MobiDB-lite"/>
    </source>
</evidence>
<dbReference type="KEGG" id="yli:2909349"/>
<protein>
    <recommendedName>
        <fullName evidence="2">GDS1 winged helix domain-containing protein</fullName>
    </recommendedName>
</protein>
<dbReference type="AlphaFoldDB" id="A0A1H6PZT2"/>
<dbReference type="VEuPathDB" id="FungiDB:YALI0_C15092g"/>
<feature type="region of interest" description="Disordered" evidence="1">
    <location>
        <begin position="92"/>
        <end position="207"/>
    </location>
</feature>
<dbReference type="InterPro" id="IPR057511">
    <property type="entry name" value="WH_GDS1"/>
</dbReference>
<evidence type="ECO:0000313" key="5">
    <source>
        <dbReference type="Proteomes" id="UP000182444"/>
    </source>
</evidence>
<organism evidence="3 5">
    <name type="scientific">Yarrowia lipolytica</name>
    <name type="common">Candida lipolytica</name>
    <dbReference type="NCBI Taxonomy" id="4952"/>
    <lineage>
        <taxon>Eukaryota</taxon>
        <taxon>Fungi</taxon>
        <taxon>Dikarya</taxon>
        <taxon>Ascomycota</taxon>
        <taxon>Saccharomycotina</taxon>
        <taxon>Dipodascomycetes</taxon>
        <taxon>Dipodascales</taxon>
        <taxon>Dipodascales incertae sedis</taxon>
        <taxon>Yarrowia</taxon>
    </lineage>
</organism>
<gene>
    <name evidence="4" type="ORF">B0I71DRAFT_158848</name>
    <name evidence="3" type="ORF">YALI1_C21298g</name>
</gene>
<reference evidence="3 5" key="1">
    <citation type="journal article" date="2016" name="PLoS ONE">
        <title>Sequence Assembly of Yarrowia lipolytica Strain W29/CLIB89 Shows Transposable Element Diversity.</title>
        <authorList>
            <person name="Magnan C."/>
            <person name="Yu J."/>
            <person name="Chang I."/>
            <person name="Jahn E."/>
            <person name="Kanomata Y."/>
            <person name="Wu J."/>
            <person name="Zeller M."/>
            <person name="Oakes M."/>
            <person name="Baldi P."/>
            <person name="Sandmeyer S."/>
        </authorList>
    </citation>
    <scope>NUCLEOTIDE SEQUENCE [LARGE SCALE GENOMIC DNA]</scope>
    <source>
        <strain evidence="3">CLIB89</strain>
        <strain evidence="5">CLIB89(W29)</strain>
    </source>
</reference>
<reference evidence="4 6" key="2">
    <citation type="submission" date="2018-07" db="EMBL/GenBank/DDBJ databases">
        <title>Draft Genome Assemblies for Five Robust Yarrowia lipolytica Strains Exhibiting High Lipid Production and Pentose Sugar Utilization and Sugar Alcohol Secretion from Undetoxified Lignocellulosic Biomass Hydrolysates.</title>
        <authorList>
            <consortium name="DOE Joint Genome Institute"/>
            <person name="Walker C."/>
            <person name="Ryu S."/>
            <person name="Na H."/>
            <person name="Zane M."/>
            <person name="LaButti K."/>
            <person name="Lipzen A."/>
            <person name="Haridas S."/>
            <person name="Barry K."/>
            <person name="Grigoriev I.V."/>
            <person name="Quarterman J."/>
            <person name="Slininger P."/>
            <person name="Dien B."/>
            <person name="Trinh C.T."/>
        </authorList>
    </citation>
    <scope>NUCLEOTIDE SEQUENCE [LARGE SCALE GENOMIC DNA]</scope>
    <source>
        <strain evidence="4 6">YB392</strain>
    </source>
</reference>
<evidence type="ECO:0000313" key="4">
    <source>
        <dbReference type="EMBL" id="RDW26077.1"/>
    </source>
</evidence>
<dbReference type="EMBL" id="KZ858987">
    <property type="protein sequence ID" value="RDW26077.1"/>
    <property type="molecule type" value="Genomic_DNA"/>
</dbReference>
<dbReference type="VEuPathDB" id="FungiDB:YALI1_C21298g"/>
<evidence type="ECO:0000313" key="3">
    <source>
        <dbReference type="EMBL" id="AOW02904.1"/>
    </source>
</evidence>
<dbReference type="Proteomes" id="UP000182444">
    <property type="component" value="Chromosome 1C"/>
</dbReference>
<dbReference type="GeneID" id="2909349"/>
<feature type="compositionally biased region" description="Polar residues" evidence="1">
    <location>
        <begin position="146"/>
        <end position="165"/>
    </location>
</feature>
<dbReference type="OrthoDB" id="4090116at2759"/>
<feature type="compositionally biased region" description="Basic and acidic residues" evidence="1">
    <location>
        <begin position="92"/>
        <end position="117"/>
    </location>
</feature>
<feature type="compositionally biased region" description="Acidic residues" evidence="1">
    <location>
        <begin position="173"/>
        <end position="187"/>
    </location>
</feature>
<feature type="domain" description="GDS1 winged helix" evidence="2">
    <location>
        <begin position="3"/>
        <end position="89"/>
    </location>
</feature>
<evidence type="ECO:0000259" key="2">
    <source>
        <dbReference type="Pfam" id="PF25318"/>
    </source>
</evidence>
<dbReference type="Pfam" id="PF25318">
    <property type="entry name" value="WHD_GDS1"/>
    <property type="match status" value="1"/>
</dbReference>
<evidence type="ECO:0000313" key="6">
    <source>
        <dbReference type="Proteomes" id="UP000256601"/>
    </source>
</evidence>
<name>A0A1H6PZT2_YARLL</name>
<dbReference type="Proteomes" id="UP000256601">
    <property type="component" value="Unassembled WGS sequence"/>
</dbReference>
<dbReference type="RefSeq" id="XP_501853.1">
    <property type="nucleotide sequence ID" value="XM_501853.1"/>
</dbReference>
<proteinExistence type="predicted"/>